<feature type="domain" description="C2H2-type" evidence="16">
    <location>
        <begin position="331"/>
        <end position="358"/>
    </location>
</feature>
<accession>A0A3M0KDC9</accession>
<dbReference type="SMART" id="SM00355">
    <property type="entry name" value="ZnF_C2H2"/>
    <property type="match status" value="5"/>
</dbReference>
<dbReference type="Proteomes" id="UP000269221">
    <property type="component" value="Unassembled WGS sequence"/>
</dbReference>
<dbReference type="PROSITE" id="PS00028">
    <property type="entry name" value="ZINC_FINGER_C2H2_1"/>
    <property type="match status" value="5"/>
</dbReference>
<keyword evidence="4" id="KW-0479">Metal-binding</keyword>
<feature type="region of interest" description="Disordered" evidence="14">
    <location>
        <begin position="273"/>
        <end position="293"/>
    </location>
</feature>
<dbReference type="Gene3D" id="3.30.160.60">
    <property type="entry name" value="Classic Zinc Finger"/>
    <property type="match status" value="6"/>
</dbReference>
<comment type="similarity">
    <text evidence="2">Belongs to the krueppel C2H2-type zinc-finger protein family.</text>
</comment>
<evidence type="ECO:0000256" key="3">
    <source>
        <dbReference type="ARBA" id="ARBA00022499"/>
    </source>
</evidence>
<evidence type="ECO:0000259" key="16">
    <source>
        <dbReference type="PROSITE" id="PS50157"/>
    </source>
</evidence>
<dbReference type="FunFam" id="3.30.160.60:FF:000690">
    <property type="entry name" value="Zinc finger protein 354C"/>
    <property type="match status" value="1"/>
</dbReference>
<dbReference type="InterPro" id="IPR013087">
    <property type="entry name" value="Znf_C2H2_type"/>
</dbReference>
<feature type="domain" description="C2H2-type" evidence="16">
    <location>
        <begin position="309"/>
        <end position="330"/>
    </location>
</feature>
<keyword evidence="3" id="KW-1017">Isopeptide bond</keyword>
<dbReference type="OrthoDB" id="6910977at2759"/>
<proteinExistence type="inferred from homology"/>
<dbReference type="GO" id="GO:0008270">
    <property type="term" value="F:zinc ion binding"/>
    <property type="evidence" value="ECO:0007669"/>
    <property type="project" value="UniProtKB-KW"/>
</dbReference>
<dbReference type="GO" id="GO:0005694">
    <property type="term" value="C:chromosome"/>
    <property type="evidence" value="ECO:0007669"/>
    <property type="project" value="UniProtKB-ARBA"/>
</dbReference>
<evidence type="ECO:0000256" key="6">
    <source>
        <dbReference type="ARBA" id="ARBA00022771"/>
    </source>
</evidence>
<evidence type="ECO:0000256" key="11">
    <source>
        <dbReference type="ARBA" id="ARBA00023163"/>
    </source>
</evidence>
<dbReference type="FunFam" id="3.30.160.60:FF:002343">
    <property type="entry name" value="Zinc finger protein 33A"/>
    <property type="match status" value="1"/>
</dbReference>
<dbReference type="SUPFAM" id="SSF57667">
    <property type="entry name" value="beta-beta-alpha zinc fingers"/>
    <property type="match status" value="3"/>
</dbReference>
<evidence type="ECO:0000256" key="1">
    <source>
        <dbReference type="ARBA" id="ARBA00004123"/>
    </source>
</evidence>
<dbReference type="InterPro" id="IPR055356">
    <property type="entry name" value="ZP-N"/>
</dbReference>
<feature type="domain" description="C2H2-type" evidence="16">
    <location>
        <begin position="359"/>
        <end position="386"/>
    </location>
</feature>
<comment type="subcellular location">
    <subcellularLocation>
        <location evidence="1">Nucleus</location>
    </subcellularLocation>
</comment>
<evidence type="ECO:0000313" key="18">
    <source>
        <dbReference type="Proteomes" id="UP000269221"/>
    </source>
</evidence>
<dbReference type="Pfam" id="PF23344">
    <property type="entry name" value="ZP-N"/>
    <property type="match status" value="1"/>
</dbReference>
<evidence type="ECO:0000256" key="8">
    <source>
        <dbReference type="ARBA" id="ARBA00022843"/>
    </source>
</evidence>
<reference evidence="17 18" key="1">
    <citation type="submission" date="2018-07" db="EMBL/GenBank/DDBJ databases">
        <title>A high quality draft genome assembly of the barn swallow (H. rustica rustica).</title>
        <authorList>
            <person name="Formenti G."/>
            <person name="Chiara M."/>
            <person name="Poveda L."/>
            <person name="Francoijs K.-J."/>
            <person name="Bonisoli-Alquati A."/>
            <person name="Canova L."/>
            <person name="Gianfranceschi L."/>
            <person name="Horner D.S."/>
            <person name="Saino N."/>
        </authorList>
    </citation>
    <scope>NUCLEOTIDE SEQUENCE [LARGE SCALE GENOMIC DNA]</scope>
    <source>
        <strain evidence="17">Chelidonia</strain>
        <tissue evidence="17">Blood</tissue>
    </source>
</reference>
<protein>
    <recommendedName>
        <fullName evidence="16">C2H2-type domain-containing protein</fullName>
    </recommendedName>
</protein>
<evidence type="ECO:0000256" key="2">
    <source>
        <dbReference type="ARBA" id="ARBA00006991"/>
    </source>
</evidence>
<dbReference type="Pfam" id="PF00096">
    <property type="entry name" value="zf-C2H2"/>
    <property type="match status" value="3"/>
</dbReference>
<feature type="domain" description="C2H2-type" evidence="16">
    <location>
        <begin position="457"/>
        <end position="480"/>
    </location>
</feature>
<gene>
    <name evidence="17" type="ORF">DUI87_12138</name>
</gene>
<dbReference type="GO" id="GO:0005634">
    <property type="term" value="C:nucleus"/>
    <property type="evidence" value="ECO:0007669"/>
    <property type="project" value="UniProtKB-SubCell"/>
</dbReference>
<feature type="domain" description="C2H2-type" evidence="16">
    <location>
        <begin position="401"/>
        <end position="428"/>
    </location>
</feature>
<evidence type="ECO:0000256" key="14">
    <source>
        <dbReference type="SAM" id="MobiDB-lite"/>
    </source>
</evidence>
<evidence type="ECO:0000256" key="10">
    <source>
        <dbReference type="ARBA" id="ARBA00023125"/>
    </source>
</evidence>
<evidence type="ECO:0000313" key="17">
    <source>
        <dbReference type="EMBL" id="RMC11223.1"/>
    </source>
</evidence>
<keyword evidence="5" id="KW-0677">Repeat</keyword>
<dbReference type="EMBL" id="QRBI01000109">
    <property type="protein sequence ID" value="RMC11223.1"/>
    <property type="molecule type" value="Genomic_DNA"/>
</dbReference>
<keyword evidence="12" id="KW-0539">Nucleus</keyword>
<keyword evidence="6 13" id="KW-0863">Zinc-finger</keyword>
<dbReference type="FunFam" id="3.30.160.60:FF:000053">
    <property type="entry name" value="zinc finger protein 182 isoform X1"/>
    <property type="match status" value="1"/>
</dbReference>
<feature type="domain" description="C2H2-type" evidence="16">
    <location>
        <begin position="429"/>
        <end position="456"/>
    </location>
</feature>
<feature type="transmembrane region" description="Helical" evidence="15">
    <location>
        <begin position="28"/>
        <end position="45"/>
    </location>
</feature>
<dbReference type="SMART" id="SM00241">
    <property type="entry name" value="ZP"/>
    <property type="match status" value="1"/>
</dbReference>
<dbReference type="FunFam" id="3.30.160.60:FF:001732">
    <property type="entry name" value="Zgc:162936"/>
    <property type="match status" value="1"/>
</dbReference>
<name>A0A3M0KDC9_HIRRU</name>
<dbReference type="PANTHER" id="PTHR23226:SF377">
    <property type="entry name" value="ZINC FINGER AND SCAN DOMAIN-CONTAINING PROTEIN 20"/>
    <property type="match status" value="1"/>
</dbReference>
<evidence type="ECO:0000256" key="13">
    <source>
        <dbReference type="PROSITE-ProRule" id="PRU00042"/>
    </source>
</evidence>
<evidence type="ECO:0000256" key="5">
    <source>
        <dbReference type="ARBA" id="ARBA00022737"/>
    </source>
</evidence>
<dbReference type="STRING" id="333673.A0A3M0KDC9"/>
<evidence type="ECO:0000256" key="15">
    <source>
        <dbReference type="SAM" id="Phobius"/>
    </source>
</evidence>
<keyword evidence="15" id="KW-0812">Transmembrane</keyword>
<keyword evidence="9" id="KW-0805">Transcription regulation</keyword>
<keyword evidence="18" id="KW-1185">Reference proteome</keyword>
<keyword evidence="15" id="KW-0472">Membrane</keyword>
<keyword evidence="7" id="KW-0862">Zinc</keyword>
<dbReference type="PANTHER" id="PTHR23226">
    <property type="entry name" value="ZINC FINGER AND SCAN DOMAIN-CONTAINING"/>
    <property type="match status" value="1"/>
</dbReference>
<keyword evidence="8" id="KW-0832">Ubl conjugation</keyword>
<sequence length="480" mass="54399">MFCRMTLAVGSWYLGIQMAPGKYRSPMLAVMPLSGITITLYWLGLKEQMLLGKRFFMKRHFSGALWTFLIQLTAHCTPDGQFSIAVSRDVTLPPVALDSVQLADGHSTGCVPVLTNNAFVVYQFPLSACGTTSQMIGDQAIHENELLASRDVKTGSLGSVTRDRIFRCSYAGDNYQTQLMPPSFTSGLLFPSHYQHFTLYTFTFVDSAFQEKLSGLVYLHCSASVCHRSAKDSCITSCIPSHKGPVIFLQDELRQDTAKDGLGFPIPKPWLDGGEGCEEEEDAPGQPDRSLTLQGNQRNALDSNMSPGGMSFRQSSHLICHQKIHTREQPYECEQCGKSFSRRSNLIRHENIHGEERPYKCGECGKGFNQRSQLIIHQMIHTGQRPQLIIHQMIHTGQRPYKCPECGKRFQTSSDLLLHQRIHREERPFHCPDCRKGFKQNSNLIRHQRIHTGERPYKCPQCEKSFTRRSHLSQHQQGHR</sequence>
<evidence type="ECO:0000256" key="4">
    <source>
        <dbReference type="ARBA" id="ARBA00022723"/>
    </source>
</evidence>
<organism evidence="17 18">
    <name type="scientific">Hirundo rustica rustica</name>
    <dbReference type="NCBI Taxonomy" id="333673"/>
    <lineage>
        <taxon>Eukaryota</taxon>
        <taxon>Metazoa</taxon>
        <taxon>Chordata</taxon>
        <taxon>Craniata</taxon>
        <taxon>Vertebrata</taxon>
        <taxon>Euteleostomi</taxon>
        <taxon>Archelosauria</taxon>
        <taxon>Archosauria</taxon>
        <taxon>Dinosauria</taxon>
        <taxon>Saurischia</taxon>
        <taxon>Theropoda</taxon>
        <taxon>Coelurosauria</taxon>
        <taxon>Aves</taxon>
        <taxon>Neognathae</taxon>
        <taxon>Neoaves</taxon>
        <taxon>Telluraves</taxon>
        <taxon>Australaves</taxon>
        <taxon>Passeriformes</taxon>
        <taxon>Sylvioidea</taxon>
        <taxon>Hirundinidae</taxon>
        <taxon>Hirundo</taxon>
    </lineage>
</organism>
<keyword evidence="15" id="KW-1133">Transmembrane helix</keyword>
<keyword evidence="10" id="KW-0238">DNA-binding</keyword>
<dbReference type="Pfam" id="PF13465">
    <property type="entry name" value="zf-H2C2_2"/>
    <property type="match status" value="1"/>
</dbReference>
<dbReference type="AlphaFoldDB" id="A0A3M0KDC9"/>
<dbReference type="InterPro" id="IPR042235">
    <property type="entry name" value="ZP-C_dom"/>
</dbReference>
<comment type="caution">
    <text evidence="17">The sequence shown here is derived from an EMBL/GenBank/DDBJ whole genome shotgun (WGS) entry which is preliminary data.</text>
</comment>
<keyword evidence="11" id="KW-0804">Transcription</keyword>
<dbReference type="InterPro" id="IPR001507">
    <property type="entry name" value="ZP_dom"/>
</dbReference>
<evidence type="ECO:0000256" key="12">
    <source>
        <dbReference type="ARBA" id="ARBA00023242"/>
    </source>
</evidence>
<dbReference type="GO" id="GO:0045893">
    <property type="term" value="P:positive regulation of DNA-templated transcription"/>
    <property type="evidence" value="ECO:0007669"/>
    <property type="project" value="UniProtKB-ARBA"/>
</dbReference>
<dbReference type="InterPro" id="IPR036236">
    <property type="entry name" value="Znf_C2H2_sf"/>
</dbReference>
<evidence type="ECO:0000256" key="9">
    <source>
        <dbReference type="ARBA" id="ARBA00023015"/>
    </source>
</evidence>
<dbReference type="Gene3D" id="2.60.40.4100">
    <property type="entry name" value="Zona pellucida, ZP-C domain"/>
    <property type="match status" value="1"/>
</dbReference>
<evidence type="ECO:0000256" key="7">
    <source>
        <dbReference type="ARBA" id="ARBA00022833"/>
    </source>
</evidence>
<dbReference type="GO" id="GO:0000978">
    <property type="term" value="F:RNA polymerase II cis-regulatory region sequence-specific DNA binding"/>
    <property type="evidence" value="ECO:0007669"/>
    <property type="project" value="TreeGrafter"/>
</dbReference>
<dbReference type="PROSITE" id="PS50157">
    <property type="entry name" value="ZINC_FINGER_C2H2_2"/>
    <property type="match status" value="6"/>
</dbReference>
<dbReference type="GO" id="GO:0000981">
    <property type="term" value="F:DNA-binding transcription factor activity, RNA polymerase II-specific"/>
    <property type="evidence" value="ECO:0007669"/>
    <property type="project" value="TreeGrafter"/>
</dbReference>
<dbReference type="FunFam" id="3.30.160.60:FF:000321">
    <property type="entry name" value="myeloid zinc finger 1 isoform X1"/>
    <property type="match status" value="1"/>
</dbReference>